<dbReference type="PANTHER" id="PTHR43201:SF5">
    <property type="entry name" value="MEDIUM-CHAIN ACYL-COA LIGASE ACSF2, MITOCHONDRIAL"/>
    <property type="match status" value="1"/>
</dbReference>
<dbReference type="PROSITE" id="PS00455">
    <property type="entry name" value="AMP_BINDING"/>
    <property type="match status" value="1"/>
</dbReference>
<feature type="domain" description="AMP-dependent synthetase/ligase" evidence="4">
    <location>
        <begin position="10"/>
        <end position="306"/>
    </location>
</feature>
<organism evidence="6 7">
    <name type="scientific">Nocardia higoensis</name>
    <dbReference type="NCBI Taxonomy" id="228599"/>
    <lineage>
        <taxon>Bacteria</taxon>
        <taxon>Bacillati</taxon>
        <taxon>Actinomycetota</taxon>
        <taxon>Actinomycetes</taxon>
        <taxon>Mycobacteriales</taxon>
        <taxon>Nocardiaceae</taxon>
        <taxon>Nocardia</taxon>
    </lineage>
</organism>
<keyword evidence="7" id="KW-1185">Reference proteome</keyword>
<feature type="compositionally biased region" description="Low complexity" evidence="3">
    <location>
        <begin position="460"/>
        <end position="479"/>
    </location>
</feature>
<evidence type="ECO:0000256" key="2">
    <source>
        <dbReference type="ARBA" id="ARBA00022598"/>
    </source>
</evidence>
<evidence type="ECO:0000313" key="6">
    <source>
        <dbReference type="EMBL" id="MBF6354180.1"/>
    </source>
</evidence>
<evidence type="ECO:0000259" key="5">
    <source>
        <dbReference type="Pfam" id="PF13193"/>
    </source>
</evidence>
<accession>A0ABS0D6S9</accession>
<dbReference type="InterPro" id="IPR000873">
    <property type="entry name" value="AMP-dep_synth/lig_dom"/>
</dbReference>
<dbReference type="SUPFAM" id="SSF56801">
    <property type="entry name" value="Acetyl-CoA synthetase-like"/>
    <property type="match status" value="1"/>
</dbReference>
<keyword evidence="2" id="KW-0436">Ligase</keyword>
<dbReference type="InterPro" id="IPR025110">
    <property type="entry name" value="AMP-bd_C"/>
</dbReference>
<gene>
    <name evidence="6" type="ORF">IU449_06435</name>
</gene>
<feature type="region of interest" description="Disordered" evidence="3">
    <location>
        <begin position="458"/>
        <end position="479"/>
    </location>
</feature>
<dbReference type="Gene3D" id="3.30.300.30">
    <property type="match status" value="1"/>
</dbReference>
<dbReference type="RefSeq" id="WP_195000978.1">
    <property type="nucleotide sequence ID" value="NZ_JADLQN010000001.1"/>
</dbReference>
<dbReference type="Gene3D" id="3.40.50.12780">
    <property type="entry name" value="N-terminal domain of ligase-like"/>
    <property type="match status" value="1"/>
</dbReference>
<sequence>MTDLLTDRIARRAARDPDARAVITDHDHIGYEEFWSRVLRTASGLHGMSRVAVLPTSDIESLIVVTAAMRAGVSVVLLHRHLTAAHLHRVLDLSRPGAVVAASRQHRRLRRWGCASVLTAAQLESEGAHRPAAPTDELLVGITSGTTGEPKLFVRDQRSWAATLDRSDRTFDIDAGDRVAVPGVLDHTHFLYGALHTLTRGATVDLRPVDRALDEHTTHLYSVPAIAWDVARSGLGPLPGVREVLSSAARWPRPGREALRRVLPAAALVHFYGASELSFVSYDRGLGDGDEPSAGELFDGVDAEIRGGLVHVRSDMLFDGYLTEHGITGGPVDGWMSVGDRGRLDGRRLTLLGRAGEMLIRGGLNVEPAAVESALTGLPGISEAACIGIPDPRMGQIPVAAVVAGHGAPTIAEIRRRLREVLPSPSMPVRILRLESLPRTPRGKLDQRELAKLFVAQNGSSAKSSSAKSSSAKSSGTRS</sequence>
<dbReference type="InterPro" id="IPR042099">
    <property type="entry name" value="ANL_N_sf"/>
</dbReference>
<dbReference type="InterPro" id="IPR045851">
    <property type="entry name" value="AMP-bd_C_sf"/>
</dbReference>
<proteinExistence type="inferred from homology"/>
<name>A0ABS0D6S9_9NOCA</name>
<protein>
    <submittedName>
        <fullName evidence="6">AMP-binding protein</fullName>
    </submittedName>
</protein>
<comment type="similarity">
    <text evidence="1">Belongs to the ATP-dependent AMP-binding enzyme family.</text>
</comment>
<dbReference type="Pfam" id="PF00501">
    <property type="entry name" value="AMP-binding"/>
    <property type="match status" value="1"/>
</dbReference>
<dbReference type="Pfam" id="PF13193">
    <property type="entry name" value="AMP-binding_C"/>
    <property type="match status" value="1"/>
</dbReference>
<dbReference type="Proteomes" id="UP000707731">
    <property type="component" value="Unassembled WGS sequence"/>
</dbReference>
<comment type="caution">
    <text evidence="6">The sequence shown here is derived from an EMBL/GenBank/DDBJ whole genome shotgun (WGS) entry which is preliminary data.</text>
</comment>
<evidence type="ECO:0000256" key="3">
    <source>
        <dbReference type="SAM" id="MobiDB-lite"/>
    </source>
</evidence>
<dbReference type="EMBL" id="JADLQN010000001">
    <property type="protein sequence ID" value="MBF6354180.1"/>
    <property type="molecule type" value="Genomic_DNA"/>
</dbReference>
<evidence type="ECO:0000259" key="4">
    <source>
        <dbReference type="Pfam" id="PF00501"/>
    </source>
</evidence>
<dbReference type="InterPro" id="IPR020845">
    <property type="entry name" value="AMP-binding_CS"/>
</dbReference>
<feature type="domain" description="AMP-binding enzyme C-terminal" evidence="5">
    <location>
        <begin position="371"/>
        <end position="444"/>
    </location>
</feature>
<evidence type="ECO:0000313" key="7">
    <source>
        <dbReference type="Proteomes" id="UP000707731"/>
    </source>
</evidence>
<dbReference type="PANTHER" id="PTHR43201">
    <property type="entry name" value="ACYL-COA SYNTHETASE"/>
    <property type="match status" value="1"/>
</dbReference>
<reference evidence="6 7" key="1">
    <citation type="submission" date="2020-10" db="EMBL/GenBank/DDBJ databases">
        <title>Identification of Nocardia species via Next-generation sequencing and recognition of intraspecies genetic diversity.</title>
        <authorList>
            <person name="Li P."/>
            <person name="Li P."/>
            <person name="Lu B."/>
        </authorList>
    </citation>
    <scope>NUCLEOTIDE SEQUENCE [LARGE SCALE GENOMIC DNA]</scope>
    <source>
        <strain evidence="6 7">BJ06-0143</strain>
    </source>
</reference>
<evidence type="ECO:0000256" key="1">
    <source>
        <dbReference type="ARBA" id="ARBA00006432"/>
    </source>
</evidence>